<evidence type="ECO:0000256" key="2">
    <source>
        <dbReference type="PROSITE-ProRule" id="PRU00192"/>
    </source>
</evidence>
<reference evidence="7 8" key="1">
    <citation type="submission" date="2025-04" db="UniProtKB">
        <authorList>
            <consortium name="RefSeq"/>
        </authorList>
    </citation>
    <scope>IDENTIFICATION</scope>
    <source>
        <tissue evidence="7 8">Sperm</tissue>
    </source>
</reference>
<dbReference type="GO" id="GO:0051764">
    <property type="term" value="P:actin crosslink formation"/>
    <property type="evidence" value="ECO:0007669"/>
    <property type="project" value="TreeGrafter"/>
</dbReference>
<gene>
    <name evidence="7 8" type="primary">LOC116949528</name>
</gene>
<dbReference type="PANTHER" id="PTHR14206">
    <property type="entry name" value="BRAIN-SPECIFIC ANGIOGENESIS INHIBITOR 1-ASSOCIATED PROTEIN 2"/>
    <property type="match status" value="1"/>
</dbReference>
<dbReference type="GO" id="GO:0051017">
    <property type="term" value="P:actin filament bundle assembly"/>
    <property type="evidence" value="ECO:0007669"/>
    <property type="project" value="TreeGrafter"/>
</dbReference>
<feature type="domain" description="IMD" evidence="5">
    <location>
        <begin position="1"/>
        <end position="246"/>
    </location>
</feature>
<dbReference type="Pfam" id="PF14604">
    <property type="entry name" value="SH3_9"/>
    <property type="match status" value="1"/>
</dbReference>
<dbReference type="GO" id="GO:0007009">
    <property type="term" value="P:plasma membrane organization"/>
    <property type="evidence" value="ECO:0007669"/>
    <property type="project" value="InterPro"/>
</dbReference>
<evidence type="ECO:0000313" key="7">
    <source>
        <dbReference type="RefSeq" id="XP_032822828.1"/>
    </source>
</evidence>
<dbReference type="GO" id="GO:0030838">
    <property type="term" value="P:positive regulation of actin filament polymerization"/>
    <property type="evidence" value="ECO:0007669"/>
    <property type="project" value="TreeGrafter"/>
</dbReference>
<dbReference type="InterPro" id="IPR027267">
    <property type="entry name" value="AH/BAR_dom_sf"/>
</dbReference>
<dbReference type="SMART" id="SM00326">
    <property type="entry name" value="SH3"/>
    <property type="match status" value="1"/>
</dbReference>
<feature type="region of interest" description="Disordered" evidence="3">
    <location>
        <begin position="309"/>
        <end position="431"/>
    </location>
</feature>
<protein>
    <submittedName>
        <fullName evidence="7 8">Brain-specific angiogenesis inhibitor 1-associated protein 2-like</fullName>
    </submittedName>
</protein>
<dbReference type="KEGG" id="pmrn:116949528"/>
<feature type="compositionally biased region" description="Polar residues" evidence="3">
    <location>
        <begin position="637"/>
        <end position="647"/>
    </location>
</feature>
<proteinExistence type="predicted"/>
<dbReference type="PROSITE" id="PS50002">
    <property type="entry name" value="SH3"/>
    <property type="match status" value="1"/>
</dbReference>
<organism evidence="6 7">
    <name type="scientific">Petromyzon marinus</name>
    <name type="common">Sea lamprey</name>
    <dbReference type="NCBI Taxonomy" id="7757"/>
    <lineage>
        <taxon>Eukaryota</taxon>
        <taxon>Metazoa</taxon>
        <taxon>Chordata</taxon>
        <taxon>Craniata</taxon>
        <taxon>Vertebrata</taxon>
        <taxon>Cyclostomata</taxon>
        <taxon>Hyperoartia</taxon>
        <taxon>Petromyzontiformes</taxon>
        <taxon>Petromyzontidae</taxon>
        <taxon>Petromyzon</taxon>
    </lineage>
</organism>
<dbReference type="Gene3D" id="2.30.30.40">
    <property type="entry name" value="SH3 Domains"/>
    <property type="match status" value="1"/>
</dbReference>
<evidence type="ECO:0000259" key="5">
    <source>
        <dbReference type="PROSITE" id="PS51338"/>
    </source>
</evidence>
<feature type="compositionally biased region" description="Basic and acidic residues" evidence="3">
    <location>
        <begin position="309"/>
        <end position="318"/>
    </location>
</feature>
<evidence type="ECO:0000259" key="4">
    <source>
        <dbReference type="PROSITE" id="PS50002"/>
    </source>
</evidence>
<feature type="compositionally biased region" description="Gly residues" evidence="3">
    <location>
        <begin position="336"/>
        <end position="347"/>
    </location>
</feature>
<dbReference type="InterPro" id="IPR013606">
    <property type="entry name" value="I-BAR_dom"/>
</dbReference>
<dbReference type="InterPro" id="IPR027681">
    <property type="entry name" value="IRSp53/IRTKS/Pinkbar"/>
</dbReference>
<sequence>MSPIEEAAKLTENAYKTIMEQYNPCLRNFVAMGKCYEKALSGVTHAAKGYFDALVKLGEIASESQASRELGDTVFQMAEVHRQIQIQMEEAIKSLHMELLSQLEQKLDQDVKYVSLTLKRFQVEHRAHSDGVEKVRAELKRVSKKSSKNPGKYRERESKVLSHMQMRHGELQQFVSDGYRNALVEERRRYCFLVDRQCAVTQVFAQYHGKSKELMTHKMASWQTCCLSASTLPPRVSVLMQKLEGPPADGPGETDDPRAASSSATSPGGWRWGGPPAGATAPVHLGPRAHRGGAARAARVGALRHWRAEARAAARDAPRAPGGAQRRHPGGRDGARQGGLHRGGLPRGGLEQRLRRLRRGGGGGPGQGPRRDRGPAGTSEGDDQSGGAPAAGARPAVPHAARQAHAHRQHRQRRRRRRRRRRQNRRERAKCLSSVAHPVPNLRRSFPRSSLLRAIPSDRLLRAVCGGSVDRAGSAVAAGGPQLARSSSASAGLDSVGDGGGGGGGGAVGMQVEALFQHVAGAQEGTLLSFDVGDVITMLAPQPQDGWQYGENVHTGRRGWFPVTYTRPLDADDDAHSSHGEPDTLSSAGSYHEGGELPLPSTDYFAASPYDPESKEEDSSDSALRENPFYSIHLKATVTNDRSAPHM</sequence>
<dbReference type="InterPro" id="IPR036028">
    <property type="entry name" value="SH3-like_dom_sf"/>
</dbReference>
<evidence type="ECO:0000313" key="8">
    <source>
        <dbReference type="RefSeq" id="XP_032822829.1"/>
    </source>
</evidence>
<dbReference type="GO" id="GO:0005654">
    <property type="term" value="C:nucleoplasm"/>
    <property type="evidence" value="ECO:0007669"/>
    <property type="project" value="TreeGrafter"/>
</dbReference>
<dbReference type="AlphaFoldDB" id="A0AAJ7TUA2"/>
<evidence type="ECO:0000256" key="3">
    <source>
        <dbReference type="SAM" id="MobiDB-lite"/>
    </source>
</evidence>
<dbReference type="FunFam" id="1.20.1270.60:FF:000011">
    <property type="entry name" value="Brain-specific angiogenesis inhibitor 1-associated protein 2"/>
    <property type="match status" value="1"/>
</dbReference>
<dbReference type="GO" id="GO:0005829">
    <property type="term" value="C:cytosol"/>
    <property type="evidence" value="ECO:0007669"/>
    <property type="project" value="TreeGrafter"/>
</dbReference>
<keyword evidence="1 2" id="KW-0728">SH3 domain</keyword>
<feature type="region of interest" description="Disordered" evidence="3">
    <location>
        <begin position="242"/>
        <end position="297"/>
    </location>
</feature>
<feature type="compositionally biased region" description="Low complexity" evidence="3">
    <location>
        <begin position="386"/>
        <end position="401"/>
    </location>
</feature>
<dbReference type="SUPFAM" id="SSF103657">
    <property type="entry name" value="BAR/IMD domain-like"/>
    <property type="match status" value="1"/>
</dbReference>
<accession>A0AAJ7TUA2</accession>
<dbReference type="RefSeq" id="XP_032822828.1">
    <property type="nucleotide sequence ID" value="XM_032966937.1"/>
</dbReference>
<keyword evidence="6" id="KW-1185">Reference proteome</keyword>
<name>A0AAJ7TUA2_PETMA</name>
<feature type="domain" description="SH3" evidence="4">
    <location>
        <begin position="507"/>
        <end position="571"/>
    </location>
</feature>
<dbReference type="Pfam" id="PF08397">
    <property type="entry name" value="IMD"/>
    <property type="match status" value="1"/>
</dbReference>
<feature type="region of interest" description="Disordered" evidence="3">
    <location>
        <begin position="571"/>
        <end position="647"/>
    </location>
</feature>
<dbReference type="CDD" id="cd11779">
    <property type="entry name" value="SH3_Irsp53_BAIAP2L"/>
    <property type="match status" value="1"/>
</dbReference>
<evidence type="ECO:0000256" key="1">
    <source>
        <dbReference type="ARBA" id="ARBA00022443"/>
    </source>
</evidence>
<evidence type="ECO:0000313" key="6">
    <source>
        <dbReference type="Proteomes" id="UP001318040"/>
    </source>
</evidence>
<dbReference type="RefSeq" id="XP_032822829.1">
    <property type="nucleotide sequence ID" value="XM_032966938.1"/>
</dbReference>
<dbReference type="Proteomes" id="UP001318040">
    <property type="component" value="Chromosome 37"/>
</dbReference>
<dbReference type="SUPFAM" id="SSF50044">
    <property type="entry name" value="SH3-domain"/>
    <property type="match status" value="1"/>
</dbReference>
<dbReference type="PANTHER" id="PTHR14206:SF7">
    <property type="entry name" value="INSULIN RECEPTOR SUBSTRATE 53 KDA, ISOFORM A"/>
    <property type="match status" value="1"/>
</dbReference>
<dbReference type="PROSITE" id="PS51338">
    <property type="entry name" value="IMD"/>
    <property type="match status" value="1"/>
</dbReference>
<dbReference type="Gene3D" id="1.20.1270.60">
    <property type="entry name" value="Arfaptin homology (AH) domain/BAR domain"/>
    <property type="match status" value="1"/>
</dbReference>
<feature type="compositionally biased region" description="Basic residues" evidence="3">
    <location>
        <begin position="402"/>
        <end position="428"/>
    </location>
</feature>
<dbReference type="InterPro" id="IPR001452">
    <property type="entry name" value="SH3_domain"/>
</dbReference>